<protein>
    <submittedName>
        <fullName evidence="1">Uncharacterized protein</fullName>
    </submittedName>
</protein>
<dbReference type="PANTHER" id="PTHR31640:SF1">
    <property type="entry name" value="BRIDGE-LIKE LIPID TRANSFER PROTEIN FAMILY MEMBER 1"/>
    <property type="match status" value="1"/>
</dbReference>
<gene>
    <name evidence="1" type="ORF">NQ314_000368</name>
</gene>
<proteinExistence type="predicted"/>
<dbReference type="Proteomes" id="UP001162156">
    <property type="component" value="Unassembled WGS sequence"/>
</dbReference>
<keyword evidence="2" id="KW-1185">Reference proteome</keyword>
<dbReference type="AlphaFoldDB" id="A0AAV8ZU88"/>
<organism evidence="1 2">
    <name type="scientific">Rhamnusium bicolor</name>
    <dbReference type="NCBI Taxonomy" id="1586634"/>
    <lineage>
        <taxon>Eukaryota</taxon>
        <taxon>Metazoa</taxon>
        <taxon>Ecdysozoa</taxon>
        <taxon>Arthropoda</taxon>
        <taxon>Hexapoda</taxon>
        <taxon>Insecta</taxon>
        <taxon>Pterygota</taxon>
        <taxon>Neoptera</taxon>
        <taxon>Endopterygota</taxon>
        <taxon>Coleoptera</taxon>
        <taxon>Polyphaga</taxon>
        <taxon>Cucujiformia</taxon>
        <taxon>Chrysomeloidea</taxon>
        <taxon>Cerambycidae</taxon>
        <taxon>Lepturinae</taxon>
        <taxon>Rhagiini</taxon>
        <taxon>Rhamnusium</taxon>
    </lineage>
</organism>
<accession>A0AAV8ZU88</accession>
<comment type="caution">
    <text evidence="1">The sequence shown here is derived from an EMBL/GenBank/DDBJ whole genome shotgun (WGS) entry which is preliminary data.</text>
</comment>
<dbReference type="GO" id="GO:0098793">
    <property type="term" value="C:presynapse"/>
    <property type="evidence" value="ECO:0007669"/>
    <property type="project" value="GOC"/>
</dbReference>
<dbReference type="InterPro" id="IPR033616">
    <property type="entry name" value="BLTP1"/>
</dbReference>
<dbReference type="PANTHER" id="PTHR31640">
    <property type="entry name" value="TRANSMEMBRANE PROTEIN KIAA1109"/>
    <property type="match status" value="1"/>
</dbReference>
<sequence length="147" mass="17074">MTSRYGKLTPLAQTLQEDPSLQLCSILQKYYLESDPSYIEMNLRESEIPQLFTLRQVKPTVQLLEIGGYNNFFKLKLFIFVFFLVEKGVIVLSRQWKNTLYTPLMPQHTGKSRIKPLNVTITVPDIQEVSEVTICREIVLSFNVCRI</sequence>
<name>A0AAV8ZU88_9CUCU</name>
<dbReference type="GO" id="GO:0048488">
    <property type="term" value="P:synaptic vesicle endocytosis"/>
    <property type="evidence" value="ECO:0007669"/>
    <property type="project" value="TreeGrafter"/>
</dbReference>
<dbReference type="EMBL" id="JANEYF010000117">
    <property type="protein sequence ID" value="KAJ8972142.1"/>
    <property type="molecule type" value="Genomic_DNA"/>
</dbReference>
<reference evidence="1" key="1">
    <citation type="journal article" date="2023" name="Insect Mol. Biol.">
        <title>Genome sequencing provides insights into the evolution of gene families encoding plant cell wall-degrading enzymes in longhorned beetles.</title>
        <authorList>
            <person name="Shin N.R."/>
            <person name="Okamura Y."/>
            <person name="Kirsch R."/>
            <person name="Pauchet Y."/>
        </authorList>
    </citation>
    <scope>NUCLEOTIDE SEQUENCE</scope>
    <source>
        <strain evidence="1">RBIC_L_NR</strain>
    </source>
</reference>
<evidence type="ECO:0000313" key="2">
    <source>
        <dbReference type="Proteomes" id="UP001162156"/>
    </source>
</evidence>
<evidence type="ECO:0000313" key="1">
    <source>
        <dbReference type="EMBL" id="KAJ8972142.1"/>
    </source>
</evidence>